<name>A0A839U8A5_9HYPH</name>
<gene>
    <name evidence="1" type="ORF">FHS21_000805</name>
</gene>
<evidence type="ECO:0000313" key="2">
    <source>
        <dbReference type="Proteomes" id="UP000554520"/>
    </source>
</evidence>
<evidence type="ECO:0000313" key="1">
    <source>
        <dbReference type="EMBL" id="MBB3144409.1"/>
    </source>
</evidence>
<accession>A0A839U8A5</accession>
<dbReference type="AlphaFoldDB" id="A0A839U8A5"/>
<dbReference type="EMBL" id="JACHXN010000002">
    <property type="protein sequence ID" value="MBB3144409.1"/>
    <property type="molecule type" value="Genomic_DNA"/>
</dbReference>
<comment type="caution">
    <text evidence="1">The sequence shown here is derived from an EMBL/GenBank/DDBJ whole genome shotgun (WGS) entry which is preliminary data.</text>
</comment>
<reference evidence="1 2" key="1">
    <citation type="submission" date="2020-08" db="EMBL/GenBank/DDBJ databases">
        <title>Genomic Encyclopedia of Type Strains, Phase III (KMG-III): the genomes of soil and plant-associated and newly described type strains.</title>
        <authorList>
            <person name="Whitman W."/>
        </authorList>
    </citation>
    <scope>NUCLEOTIDE SEQUENCE [LARGE SCALE GENOMIC DNA]</scope>
    <source>
        <strain evidence="1 2">CECT 7015</strain>
    </source>
</reference>
<keyword evidence="2" id="KW-1185">Reference proteome</keyword>
<proteinExistence type="predicted"/>
<organism evidence="1 2">
    <name type="scientific">Phyllobacterium trifolii</name>
    <dbReference type="NCBI Taxonomy" id="300193"/>
    <lineage>
        <taxon>Bacteria</taxon>
        <taxon>Pseudomonadati</taxon>
        <taxon>Pseudomonadota</taxon>
        <taxon>Alphaproteobacteria</taxon>
        <taxon>Hyphomicrobiales</taxon>
        <taxon>Phyllobacteriaceae</taxon>
        <taxon>Phyllobacterium</taxon>
    </lineage>
</organism>
<dbReference type="Proteomes" id="UP000554520">
    <property type="component" value="Unassembled WGS sequence"/>
</dbReference>
<sequence length="35" mass="4105">MREAFLTDAARRFNGEFQLCVGKWRAFIVTLDQDV</sequence>
<protein>
    <submittedName>
        <fullName evidence="1">Uncharacterized protein</fullName>
    </submittedName>
</protein>